<evidence type="ECO:0000313" key="3">
    <source>
        <dbReference type="EMBL" id="KAG5179240.1"/>
    </source>
</evidence>
<dbReference type="OrthoDB" id="432483at2759"/>
<accession>A0A835YTE0</accession>
<dbReference type="PANTHER" id="PTHR47823">
    <property type="entry name" value="ION_TRANS DOMAIN-CONTAINING PROTEIN"/>
    <property type="match status" value="1"/>
</dbReference>
<keyword evidence="1" id="KW-0472">Membrane</keyword>
<keyword evidence="1" id="KW-1133">Transmembrane helix</keyword>
<dbReference type="AlphaFoldDB" id="A0A835YTE0"/>
<feature type="transmembrane region" description="Helical" evidence="1">
    <location>
        <begin position="96"/>
        <end position="113"/>
    </location>
</feature>
<dbReference type="Gene3D" id="1.10.287.70">
    <property type="match status" value="1"/>
</dbReference>
<dbReference type="SUPFAM" id="SSF81324">
    <property type="entry name" value="Voltage-gated potassium channels"/>
    <property type="match status" value="1"/>
</dbReference>
<dbReference type="Pfam" id="PF07885">
    <property type="entry name" value="Ion_trans_2"/>
    <property type="match status" value="1"/>
</dbReference>
<name>A0A835YTE0_9STRA</name>
<comment type="caution">
    <text evidence="3">The sequence shown here is derived from an EMBL/GenBank/DDBJ whole genome shotgun (WGS) entry which is preliminary data.</text>
</comment>
<evidence type="ECO:0000256" key="1">
    <source>
        <dbReference type="SAM" id="Phobius"/>
    </source>
</evidence>
<protein>
    <recommendedName>
        <fullName evidence="2">Potassium channel domain-containing protein</fullName>
    </recommendedName>
</protein>
<evidence type="ECO:0000313" key="4">
    <source>
        <dbReference type="Proteomes" id="UP000664859"/>
    </source>
</evidence>
<feature type="transmembrane region" description="Helical" evidence="1">
    <location>
        <begin position="50"/>
        <end position="75"/>
    </location>
</feature>
<reference evidence="3" key="1">
    <citation type="submission" date="2021-02" db="EMBL/GenBank/DDBJ databases">
        <title>First Annotated Genome of the Yellow-green Alga Tribonema minus.</title>
        <authorList>
            <person name="Mahan K.M."/>
        </authorList>
    </citation>
    <scope>NUCLEOTIDE SEQUENCE</scope>
    <source>
        <strain evidence="3">UTEX B ZZ1240</strain>
    </source>
</reference>
<keyword evidence="4" id="KW-1185">Reference proteome</keyword>
<dbReference type="InterPro" id="IPR013099">
    <property type="entry name" value="K_chnl_dom"/>
</dbReference>
<evidence type="ECO:0000259" key="2">
    <source>
        <dbReference type="Pfam" id="PF07885"/>
    </source>
</evidence>
<dbReference type="PANTHER" id="PTHR47823:SF9">
    <property type="entry name" value="CHROMOSOME UNDETERMINED SCAFFOLD_10, WHOLE GENOME SHOTGUN SEQUENCE"/>
    <property type="match status" value="1"/>
</dbReference>
<proteinExistence type="predicted"/>
<dbReference type="EMBL" id="JAFCMP010000490">
    <property type="protein sequence ID" value="KAG5179240.1"/>
    <property type="molecule type" value="Genomic_DNA"/>
</dbReference>
<keyword evidence="1" id="KW-0812">Transmembrane</keyword>
<organism evidence="3 4">
    <name type="scientific">Tribonema minus</name>
    <dbReference type="NCBI Taxonomy" id="303371"/>
    <lineage>
        <taxon>Eukaryota</taxon>
        <taxon>Sar</taxon>
        <taxon>Stramenopiles</taxon>
        <taxon>Ochrophyta</taxon>
        <taxon>PX clade</taxon>
        <taxon>Xanthophyceae</taxon>
        <taxon>Tribonematales</taxon>
        <taxon>Tribonemataceae</taxon>
        <taxon>Tribonema</taxon>
    </lineage>
</organism>
<sequence length="180" mass="20351">MHGAPRQKLSAADPPTTPFPFRRLFQSLSGAQVLQHYERVRPVNYEALSLLRFAVLLPLVTHIMGCGLFIVAEVAADAYDFRDDNGIQDYSRYRQWLYGIYWASMTLSTIGYGDVGLVTSSERAYAIVCMMVGATMYAYLCGAIINIILTMGSFESERQARLKAVNLFMAEVKVRMYMYL</sequence>
<gene>
    <name evidence="3" type="ORF">JKP88DRAFT_167875</name>
</gene>
<dbReference type="Proteomes" id="UP000664859">
    <property type="component" value="Unassembled WGS sequence"/>
</dbReference>
<feature type="transmembrane region" description="Helical" evidence="1">
    <location>
        <begin position="125"/>
        <end position="149"/>
    </location>
</feature>
<feature type="domain" description="Potassium channel" evidence="2">
    <location>
        <begin position="94"/>
        <end position="148"/>
    </location>
</feature>